<reference evidence="1 2" key="1">
    <citation type="submission" date="2016-10" db="EMBL/GenBank/DDBJ databases">
        <authorList>
            <person name="de Groot N.N."/>
        </authorList>
    </citation>
    <scope>NUCLEOTIDE SEQUENCE [LARGE SCALE GENOMIC DNA]</scope>
    <source>
        <strain evidence="1 2">CGMCC 1.3401</strain>
    </source>
</reference>
<dbReference type="Proteomes" id="UP000199542">
    <property type="component" value="Unassembled WGS sequence"/>
</dbReference>
<dbReference type="EMBL" id="FMTM01000015">
    <property type="protein sequence ID" value="SCW86872.1"/>
    <property type="molecule type" value="Genomic_DNA"/>
</dbReference>
<name>A0A1G4TZM4_9HYPH</name>
<protein>
    <submittedName>
        <fullName evidence="1">Uncharacterized protein</fullName>
    </submittedName>
</protein>
<organism evidence="1 2">
    <name type="scientific">Rhizobium mongolense subsp. loessense</name>
    <dbReference type="NCBI Taxonomy" id="158890"/>
    <lineage>
        <taxon>Bacteria</taxon>
        <taxon>Pseudomonadati</taxon>
        <taxon>Pseudomonadota</taxon>
        <taxon>Alphaproteobacteria</taxon>
        <taxon>Hyphomicrobiales</taxon>
        <taxon>Rhizobiaceae</taxon>
        <taxon>Rhizobium/Agrobacterium group</taxon>
        <taxon>Rhizobium</taxon>
    </lineage>
</organism>
<proteinExistence type="predicted"/>
<sequence length="71" mass="7791">MVRGLTCASNGKYETGRPFDSIAELLCLLGWLSKETCTCESSGASMCLKRWIEFFVSVVGAMYLSCGIGRR</sequence>
<dbReference type="AlphaFoldDB" id="A0A1G4TZM4"/>
<evidence type="ECO:0000313" key="2">
    <source>
        <dbReference type="Proteomes" id="UP000199542"/>
    </source>
</evidence>
<gene>
    <name evidence="1" type="ORF">SAMN02927900_05884</name>
</gene>
<accession>A0A1G4TZM4</accession>
<evidence type="ECO:0000313" key="1">
    <source>
        <dbReference type="EMBL" id="SCW86872.1"/>
    </source>
</evidence>